<dbReference type="PANTHER" id="PTHR37302:SF3">
    <property type="entry name" value="DAMAGE-INDUCIBLE PROTEIN DINB"/>
    <property type="match status" value="1"/>
</dbReference>
<dbReference type="PANTHER" id="PTHR37302">
    <property type="entry name" value="SLR1116 PROTEIN"/>
    <property type="match status" value="1"/>
</dbReference>
<proteinExistence type="inferred from homology"/>
<dbReference type="SUPFAM" id="SSF109854">
    <property type="entry name" value="DinB/YfiT-like putative metalloenzymes"/>
    <property type="match status" value="1"/>
</dbReference>
<sequence length="158" mass="18305">MYTALLHQYQLVMSSREAVFNYLDTLKPEDLLKPVASFNNESIGSLMIHSADTYTSWLVNFARQESRPFYTADNYKDLASIRATFEQINLIVNDFLNHFKDVLDAPLTLPKKEGMELTLSPMQLFTHVITHEFHHKGQIMNMSRQLGYTPVDTDVIRF</sequence>
<comment type="similarity">
    <text evidence="1">Belongs to the DinB family.</text>
</comment>
<dbReference type="EMBL" id="JANHOH010000003">
    <property type="protein sequence ID" value="MCQ6959582.1"/>
    <property type="molecule type" value="Genomic_DNA"/>
</dbReference>
<dbReference type="Proteomes" id="UP001204376">
    <property type="component" value="Unassembled WGS sequence"/>
</dbReference>
<dbReference type="Gene3D" id="1.20.120.450">
    <property type="entry name" value="dinb family like domain"/>
    <property type="match status" value="1"/>
</dbReference>
<name>A0ABT1T4P0_9SPHI</name>
<evidence type="ECO:0000313" key="3">
    <source>
        <dbReference type="EMBL" id="MCQ6959582.1"/>
    </source>
</evidence>
<gene>
    <name evidence="3" type="ORF">NPE20_16525</name>
</gene>
<protein>
    <submittedName>
        <fullName evidence="3">DinB family protein</fullName>
    </submittedName>
</protein>
<keyword evidence="2" id="KW-0479">Metal-binding</keyword>
<comment type="caution">
    <text evidence="3">The sequence shown here is derived from an EMBL/GenBank/DDBJ whole genome shotgun (WGS) entry which is preliminary data.</text>
</comment>
<reference evidence="3 4" key="1">
    <citation type="submission" date="2022-07" db="EMBL/GenBank/DDBJ databases">
        <title>Mucilaginibacter sp. JC4.</title>
        <authorList>
            <person name="Le V."/>
            <person name="Ko S.-R."/>
            <person name="Ahn C.-Y."/>
            <person name="Oh H.-M."/>
        </authorList>
    </citation>
    <scope>NUCLEOTIDE SEQUENCE [LARGE SCALE GENOMIC DNA]</scope>
    <source>
        <strain evidence="3 4">JC4</strain>
    </source>
</reference>
<evidence type="ECO:0000256" key="2">
    <source>
        <dbReference type="ARBA" id="ARBA00022723"/>
    </source>
</evidence>
<dbReference type="InterPro" id="IPR007837">
    <property type="entry name" value="DinB"/>
</dbReference>
<dbReference type="RefSeq" id="WP_256539768.1">
    <property type="nucleotide sequence ID" value="NZ_JANHOH010000003.1"/>
</dbReference>
<organism evidence="3 4">
    <name type="scientific">Mucilaginibacter aquariorum</name>
    <dbReference type="NCBI Taxonomy" id="2967225"/>
    <lineage>
        <taxon>Bacteria</taxon>
        <taxon>Pseudomonadati</taxon>
        <taxon>Bacteroidota</taxon>
        <taxon>Sphingobacteriia</taxon>
        <taxon>Sphingobacteriales</taxon>
        <taxon>Sphingobacteriaceae</taxon>
        <taxon>Mucilaginibacter</taxon>
    </lineage>
</organism>
<dbReference type="Pfam" id="PF05163">
    <property type="entry name" value="DinB"/>
    <property type="match status" value="1"/>
</dbReference>
<evidence type="ECO:0000313" key="4">
    <source>
        <dbReference type="Proteomes" id="UP001204376"/>
    </source>
</evidence>
<dbReference type="InterPro" id="IPR034660">
    <property type="entry name" value="DinB/YfiT-like"/>
</dbReference>
<accession>A0ABT1T4P0</accession>
<evidence type="ECO:0000256" key="1">
    <source>
        <dbReference type="ARBA" id="ARBA00008635"/>
    </source>
</evidence>
<keyword evidence="4" id="KW-1185">Reference proteome</keyword>